<dbReference type="RefSeq" id="XP_008588747.1">
    <property type="nucleotide sequence ID" value="XM_008590525.1"/>
</dbReference>
<protein>
    <submittedName>
        <fullName evidence="2">Transcriptional protein SWT1-like</fullName>
    </submittedName>
</protein>
<dbReference type="PANTHER" id="PTHR16161">
    <property type="entry name" value="TRANSCRIPTIONAL PROTEIN SWT1"/>
    <property type="match status" value="1"/>
</dbReference>
<proteinExistence type="predicted"/>
<dbReference type="GeneID" id="103605925"/>
<sequence length="194" mass="22564">PQVKTKLKPNSSENIVSKKQEDTTVMKSHNQEITVSSGYLSQPNRHQEIWSILESIWITIYQDSMDVFQRLGSNSALTTSKIASFEEAFIYLQKLMAAVRDILEGIQRILAPNSNYQDVETLYNFLIKYEINKSVKFTAQELYDCFSQTEYREKLTIGCCQLVEMEYTMQQCNASVYMEAQNRGWCEDVLNYRT</sequence>
<gene>
    <name evidence="2" type="primary">LOC103605925</name>
</gene>
<reference evidence="2" key="1">
    <citation type="submission" date="2025-08" db="UniProtKB">
        <authorList>
            <consortium name="RefSeq"/>
        </authorList>
    </citation>
    <scope>IDENTIFICATION</scope>
</reference>
<keyword evidence="1" id="KW-1185">Reference proteome</keyword>
<dbReference type="Proteomes" id="UP000694923">
    <property type="component" value="Unplaced"/>
</dbReference>
<evidence type="ECO:0000313" key="2">
    <source>
        <dbReference type="RefSeq" id="XP_008588747.1"/>
    </source>
</evidence>
<organism evidence="1 2">
    <name type="scientific">Galeopterus variegatus</name>
    <name type="common">Malayan flying lemur</name>
    <name type="synonym">Cynocephalus variegatus</name>
    <dbReference type="NCBI Taxonomy" id="482537"/>
    <lineage>
        <taxon>Eukaryota</taxon>
        <taxon>Metazoa</taxon>
        <taxon>Chordata</taxon>
        <taxon>Craniata</taxon>
        <taxon>Vertebrata</taxon>
        <taxon>Euteleostomi</taxon>
        <taxon>Mammalia</taxon>
        <taxon>Eutheria</taxon>
        <taxon>Euarchontoglires</taxon>
        <taxon>Dermoptera</taxon>
        <taxon>Cynocephalidae</taxon>
        <taxon>Galeopterus</taxon>
    </lineage>
</organism>
<feature type="non-terminal residue" evidence="2">
    <location>
        <position position="1"/>
    </location>
</feature>
<dbReference type="InterPro" id="IPR052626">
    <property type="entry name" value="SWT1_Regulator"/>
</dbReference>
<dbReference type="PANTHER" id="PTHR16161:SF0">
    <property type="entry name" value="TRANSCRIPTIONAL PROTEIN SWT1"/>
    <property type="match status" value="1"/>
</dbReference>
<evidence type="ECO:0000313" key="1">
    <source>
        <dbReference type="Proteomes" id="UP000694923"/>
    </source>
</evidence>
<accession>A0ABM0S7A6</accession>
<name>A0ABM0S7A6_GALVR</name>